<dbReference type="OrthoDB" id="71397at2157"/>
<feature type="transmembrane region" description="Helical" evidence="1">
    <location>
        <begin position="56"/>
        <end position="75"/>
    </location>
</feature>
<dbReference type="Proteomes" id="UP000681041">
    <property type="component" value="Chromosome"/>
</dbReference>
<sequence length="112" mass="12597">MRLYDIVVNRIREIQELSTDKEPVTNLSASATLAAEITLISTVLIAAIMLRKINDILMIVVALALFIALIAAMPIMPRLKKEQSDSFNSMIFYVLLALTIIITLFYWGVRNV</sequence>
<evidence type="ECO:0000313" key="2">
    <source>
        <dbReference type="EMBL" id="QUH23237.1"/>
    </source>
</evidence>
<gene>
    <name evidence="2" type="ORF">HYG87_05375</name>
</gene>
<organism evidence="2 3">
    <name type="scientific">Methanobacterium alkalithermotolerans</name>
    <dbReference type="NCBI Taxonomy" id="2731220"/>
    <lineage>
        <taxon>Archaea</taxon>
        <taxon>Methanobacteriati</taxon>
        <taxon>Methanobacteriota</taxon>
        <taxon>Methanomada group</taxon>
        <taxon>Methanobacteria</taxon>
        <taxon>Methanobacteriales</taxon>
        <taxon>Methanobacteriaceae</taxon>
        <taxon>Methanobacterium</taxon>
    </lineage>
</organism>
<reference evidence="2" key="1">
    <citation type="submission" date="2020-07" db="EMBL/GenBank/DDBJ databases">
        <title>Methanobacterium. sp. MethCan genome.</title>
        <authorList>
            <person name="Postec A."/>
            <person name="Quemeneur M."/>
        </authorList>
    </citation>
    <scope>NUCLEOTIDE SEQUENCE</scope>
    <source>
        <strain evidence="2">MethCAN</strain>
    </source>
</reference>
<dbReference type="EMBL" id="CP058560">
    <property type="protein sequence ID" value="QUH23237.1"/>
    <property type="molecule type" value="Genomic_DNA"/>
</dbReference>
<dbReference type="AlphaFoldDB" id="A0A8T8K5F6"/>
<keyword evidence="1" id="KW-0472">Membrane</keyword>
<keyword evidence="3" id="KW-1185">Reference proteome</keyword>
<dbReference type="RefSeq" id="WP_211532193.1">
    <property type="nucleotide sequence ID" value="NZ_CP058560.1"/>
</dbReference>
<keyword evidence="1" id="KW-0812">Transmembrane</keyword>
<proteinExistence type="predicted"/>
<protein>
    <submittedName>
        <fullName evidence="2">Energy-converting hydrogenase B subunit G, EhbG</fullName>
    </submittedName>
</protein>
<dbReference type="GeneID" id="64820174"/>
<feature type="transmembrane region" description="Helical" evidence="1">
    <location>
        <begin position="27"/>
        <end position="49"/>
    </location>
</feature>
<evidence type="ECO:0000313" key="3">
    <source>
        <dbReference type="Proteomes" id="UP000681041"/>
    </source>
</evidence>
<feature type="transmembrane region" description="Helical" evidence="1">
    <location>
        <begin position="90"/>
        <end position="109"/>
    </location>
</feature>
<accession>A0A8T8K5F6</accession>
<dbReference type="KEGG" id="meme:HYG87_05375"/>
<name>A0A8T8K5F6_9EURY</name>
<evidence type="ECO:0000256" key="1">
    <source>
        <dbReference type="SAM" id="Phobius"/>
    </source>
</evidence>
<keyword evidence="1" id="KW-1133">Transmembrane helix</keyword>